<dbReference type="InterPro" id="IPR006674">
    <property type="entry name" value="HD_domain"/>
</dbReference>
<name>A0A645CRK6_9ZZZZ</name>
<organism evidence="2">
    <name type="scientific">bioreactor metagenome</name>
    <dbReference type="NCBI Taxonomy" id="1076179"/>
    <lineage>
        <taxon>unclassified sequences</taxon>
        <taxon>metagenomes</taxon>
        <taxon>ecological metagenomes</taxon>
    </lineage>
</organism>
<proteinExistence type="predicted"/>
<dbReference type="PROSITE" id="PS51831">
    <property type="entry name" value="HD"/>
    <property type="match status" value="1"/>
</dbReference>
<protein>
    <recommendedName>
        <fullName evidence="1">HD domain-containing protein</fullName>
    </recommendedName>
</protein>
<sequence>MLHKAIEFATIAHKNQVRKGTGVPYIVHPFEVCQILTAAGAEEWVICAGILHDTVEDTAITLEDIKNEFTDQIAALVSANSENKTLSWEKRKQHTIDYLKNRASFEEMLVACADKLSNLRSLQFDRKKMGESIWSRFNRGYEKQKWYYKELLDALKPLNDYAMYQELAAAYQDIFQAV</sequence>
<dbReference type="Pfam" id="PF13328">
    <property type="entry name" value="HD_4"/>
    <property type="match status" value="1"/>
</dbReference>
<dbReference type="AlphaFoldDB" id="A0A645CRK6"/>
<dbReference type="InterPro" id="IPR003607">
    <property type="entry name" value="HD/PDEase_dom"/>
</dbReference>
<reference evidence="2" key="1">
    <citation type="submission" date="2019-08" db="EMBL/GenBank/DDBJ databases">
        <authorList>
            <person name="Kucharzyk K."/>
            <person name="Murdoch R.W."/>
            <person name="Higgins S."/>
            <person name="Loffler F."/>
        </authorList>
    </citation>
    <scope>NUCLEOTIDE SEQUENCE</scope>
</reference>
<accession>A0A645CRK6</accession>
<comment type="caution">
    <text evidence="2">The sequence shown here is derived from an EMBL/GenBank/DDBJ whole genome shotgun (WGS) entry which is preliminary data.</text>
</comment>
<gene>
    <name evidence="2" type="ORF">SDC9_126770</name>
</gene>
<dbReference type="SUPFAM" id="SSF109604">
    <property type="entry name" value="HD-domain/PDEase-like"/>
    <property type="match status" value="1"/>
</dbReference>
<evidence type="ECO:0000313" key="2">
    <source>
        <dbReference type="EMBL" id="MPM79730.1"/>
    </source>
</evidence>
<dbReference type="Gene3D" id="1.10.3210.10">
    <property type="entry name" value="Hypothetical protein af1432"/>
    <property type="match status" value="1"/>
</dbReference>
<dbReference type="InterPro" id="IPR052194">
    <property type="entry name" value="MESH1"/>
</dbReference>
<feature type="domain" description="HD" evidence="1">
    <location>
        <begin position="25"/>
        <end position="119"/>
    </location>
</feature>
<dbReference type="EMBL" id="VSSQ01029555">
    <property type="protein sequence ID" value="MPM79730.1"/>
    <property type="molecule type" value="Genomic_DNA"/>
</dbReference>
<dbReference type="GO" id="GO:0008893">
    <property type="term" value="F:guanosine-3',5'-bis(diphosphate) 3'-diphosphatase activity"/>
    <property type="evidence" value="ECO:0007669"/>
    <property type="project" value="TreeGrafter"/>
</dbReference>
<dbReference type="PANTHER" id="PTHR46246">
    <property type="entry name" value="GUANOSINE-3',5'-BIS(DIPHOSPHATE) 3'-PYROPHOSPHOHYDROLASE MESH1"/>
    <property type="match status" value="1"/>
</dbReference>
<dbReference type="SMART" id="SM00471">
    <property type="entry name" value="HDc"/>
    <property type="match status" value="1"/>
</dbReference>
<dbReference type="PANTHER" id="PTHR46246:SF1">
    <property type="entry name" value="GUANOSINE-3',5'-BIS(DIPHOSPHATE) 3'-PYROPHOSPHOHYDROLASE MESH1"/>
    <property type="match status" value="1"/>
</dbReference>
<evidence type="ECO:0000259" key="1">
    <source>
        <dbReference type="PROSITE" id="PS51831"/>
    </source>
</evidence>